<evidence type="ECO:0000256" key="16">
    <source>
        <dbReference type="ARBA" id="ARBA00023316"/>
    </source>
</evidence>
<dbReference type="SUPFAM" id="SSF56176">
    <property type="entry name" value="FAD-binding/transporter-associated domain-like"/>
    <property type="match status" value="1"/>
</dbReference>
<comment type="cofactor">
    <cofactor evidence="1">
        <name>FAD</name>
        <dbReference type="ChEBI" id="CHEBI:57692"/>
    </cofactor>
</comment>
<dbReference type="GO" id="GO:0071949">
    <property type="term" value="F:FAD binding"/>
    <property type="evidence" value="ECO:0007669"/>
    <property type="project" value="InterPro"/>
</dbReference>
<dbReference type="InterPro" id="IPR016167">
    <property type="entry name" value="FAD-bd_PCMH_sub1"/>
</dbReference>
<dbReference type="Gene3D" id="3.90.78.10">
    <property type="entry name" value="UDP-N-acetylenolpyruvoylglucosamine reductase, C-terminal domain"/>
    <property type="match status" value="1"/>
</dbReference>
<evidence type="ECO:0000256" key="13">
    <source>
        <dbReference type="ARBA" id="ARBA00022984"/>
    </source>
</evidence>
<proteinExistence type="inferred from homology"/>
<dbReference type="PANTHER" id="PTHR43783:SF1">
    <property type="entry name" value="UDP-N-ACETYLGLUCOSAMINE 1-CARBOXYVINYLTRANSFERASE"/>
    <property type="match status" value="1"/>
</dbReference>
<dbReference type="InterPro" id="IPR036318">
    <property type="entry name" value="FAD-bd_PCMH-like_sf"/>
</dbReference>
<keyword evidence="12" id="KW-0133">Cell shape</keyword>
<dbReference type="NCBIfam" id="NF000755">
    <property type="entry name" value="PRK00046.1"/>
    <property type="match status" value="1"/>
</dbReference>
<comment type="catalytic activity">
    <reaction evidence="23">
        <text>UDP-N-acetyl-alpha-D-muramate + NADP(+) = UDP-N-acetyl-3-O-(1-carboxyvinyl)-alpha-D-glucosamine + NADPH + H(+)</text>
        <dbReference type="Rhea" id="RHEA:12248"/>
        <dbReference type="ChEBI" id="CHEBI:15378"/>
        <dbReference type="ChEBI" id="CHEBI:57783"/>
        <dbReference type="ChEBI" id="CHEBI:58349"/>
        <dbReference type="ChEBI" id="CHEBI:68483"/>
        <dbReference type="ChEBI" id="CHEBI:70757"/>
        <dbReference type="EC" id="1.3.1.98"/>
    </reaction>
</comment>
<dbReference type="InterPro" id="IPR036968">
    <property type="entry name" value="Enolpyruvate_Tfrase_sf"/>
</dbReference>
<dbReference type="HAMAP" id="MF_00037">
    <property type="entry name" value="MurB"/>
    <property type="match status" value="1"/>
</dbReference>
<dbReference type="GO" id="GO:0008360">
    <property type="term" value="P:regulation of cell shape"/>
    <property type="evidence" value="ECO:0007669"/>
    <property type="project" value="UniProtKB-KW"/>
</dbReference>
<evidence type="ECO:0000256" key="23">
    <source>
        <dbReference type="ARBA" id="ARBA00048914"/>
    </source>
</evidence>
<evidence type="ECO:0000313" key="25">
    <source>
        <dbReference type="EMBL" id="KAF3274716.1"/>
    </source>
</evidence>
<sequence length="836" mass="93226">MEILENASLEDYSTMRLGGRAAYLTKVADRERLKEATTWAKQRQLPVIMIGSGSNTIWKDSGFNGLVICNRILYYQEEPIGGDANKTVLVKVGAGENWDKVVERTVSRGLSGIESLSLIPGTAGATPVQNVGAYGQEIRDTLVSVEAYDNESGEIVIINKEDCGLSYRTSRFKTVDRGRFYITMITLQLRRGDPVQPFYPAVQNYLADHGIVNFTPQTIRDAVIAIRQAKLPDPVLVPNCGSFFANPIIEETEYTRLQVAHPNLPNWPVGNGRVKIPAAWLIEEVGLKDFHDREMGVATWANQPLNRNQSCFPSRTNVGLRLQEHKSGGIWTNPPAFWKISRSYLPGSSALTVMLAEELRSPPCRHRARAQVAVVADYDGLFEANHNSLTSNTLDLQSTNREVNLRIEGGRRLHGEVTLKASKNAAVALLCASLLNYGVTKFLNFPRIEEAIRMIEVLESIGVKVTWRENNTVELRRPKKLRLENLDEEAARKTRSVLMLIGPLMQDHGEFDIPYAGGCELGERTVKPHQYALEEFGVSITATNNRYIVKVDKKAPGEMTLYESGNTVTNNTILAAACTTEETFIQAASCDYMVQDLCYFLQKIGVEIEGIGTPLLHIRGLPRIKKTVEYTPTEDPIEAMFFISAAVTTDSEITIKRVPFRWIALELMKLKKMGLRYTMSSSYKAANGYVDLADLTIHRHEGKLSALPDKLHPNIWPGLNPDSLPYFVPIAGVATGRTLIHDWIYERRAIYYAELSKLGVRVELLDQHRVHVQGPNELVKANLSCPPALRPASLLLIGMLAARGMSILRNTYVINRGYEDLAARLNMLGASIEVFS</sequence>
<evidence type="ECO:0000313" key="26">
    <source>
        <dbReference type="Proteomes" id="UP000474640"/>
    </source>
</evidence>
<evidence type="ECO:0000256" key="6">
    <source>
        <dbReference type="ARBA" id="ARBA00022490"/>
    </source>
</evidence>
<dbReference type="InterPro" id="IPR011601">
    <property type="entry name" value="MurB_C"/>
</dbReference>
<evidence type="ECO:0000256" key="10">
    <source>
        <dbReference type="ARBA" id="ARBA00022827"/>
    </source>
</evidence>
<evidence type="ECO:0000256" key="22">
    <source>
        <dbReference type="ARBA" id="ARBA00047527"/>
    </source>
</evidence>
<dbReference type="NCBIfam" id="TIGR00179">
    <property type="entry name" value="murB"/>
    <property type="match status" value="1"/>
</dbReference>
<keyword evidence="10" id="KW-0274">FAD</keyword>
<keyword evidence="9" id="KW-0808">Transferase</keyword>
<evidence type="ECO:0000256" key="18">
    <source>
        <dbReference type="ARBA" id="ARBA00039108"/>
    </source>
</evidence>
<feature type="domain" description="FAD-binding PCMH-type" evidence="24">
    <location>
        <begin position="16"/>
        <end position="192"/>
    </location>
</feature>
<dbReference type="SUPFAM" id="SSF55205">
    <property type="entry name" value="EPT/RTPC-like"/>
    <property type="match status" value="1"/>
</dbReference>
<evidence type="ECO:0000256" key="9">
    <source>
        <dbReference type="ARBA" id="ARBA00022679"/>
    </source>
</evidence>
<dbReference type="InterPro" id="IPR036635">
    <property type="entry name" value="MurB_C_sf"/>
</dbReference>
<keyword evidence="11" id="KW-0521">NADP</keyword>
<comment type="subcellular location">
    <subcellularLocation>
        <location evidence="3">Cytoplasm</location>
    </subcellularLocation>
</comment>
<dbReference type="InterPro" id="IPR006094">
    <property type="entry name" value="Oxid_FAD_bind_N"/>
</dbReference>
<dbReference type="GO" id="GO:0008760">
    <property type="term" value="F:UDP-N-acetylglucosamine 1-carboxyvinyltransferase activity"/>
    <property type="evidence" value="ECO:0007669"/>
    <property type="project" value="UniProtKB-EC"/>
</dbReference>
<organism evidence="25 26">
    <name type="scientific">Orbilia oligospora</name>
    <name type="common">Nematode-trapping fungus</name>
    <name type="synonym">Arthrobotrys oligospora</name>
    <dbReference type="NCBI Taxonomy" id="2813651"/>
    <lineage>
        <taxon>Eukaryota</taxon>
        <taxon>Fungi</taxon>
        <taxon>Dikarya</taxon>
        <taxon>Ascomycota</taxon>
        <taxon>Pezizomycotina</taxon>
        <taxon>Orbiliomycetes</taxon>
        <taxon>Orbiliales</taxon>
        <taxon>Orbiliaceae</taxon>
        <taxon>Orbilia</taxon>
    </lineage>
</organism>
<evidence type="ECO:0000256" key="3">
    <source>
        <dbReference type="ARBA" id="ARBA00004496"/>
    </source>
</evidence>
<evidence type="ECO:0000256" key="20">
    <source>
        <dbReference type="ARBA" id="ARBA00042443"/>
    </source>
</evidence>
<accession>A0A7C8VBI2</accession>
<dbReference type="EMBL" id="JAABOJ010000042">
    <property type="protein sequence ID" value="KAF3274716.1"/>
    <property type="molecule type" value="Genomic_DNA"/>
</dbReference>
<dbReference type="InterPro" id="IPR016166">
    <property type="entry name" value="FAD-bd_PCMH"/>
</dbReference>
<keyword evidence="16" id="KW-0961">Cell wall biogenesis/degradation</keyword>
<dbReference type="Pfam" id="PF00275">
    <property type="entry name" value="EPSP_synthase"/>
    <property type="match status" value="1"/>
</dbReference>
<dbReference type="Gene3D" id="3.65.10.10">
    <property type="entry name" value="Enolpyruvate transferase domain"/>
    <property type="match status" value="2"/>
</dbReference>
<dbReference type="Proteomes" id="UP000474640">
    <property type="component" value="Unassembled WGS sequence"/>
</dbReference>
<dbReference type="EC" id="1.3.1.98" evidence="5"/>
<dbReference type="PROSITE" id="PS51387">
    <property type="entry name" value="FAD_PCMH"/>
    <property type="match status" value="1"/>
</dbReference>
<evidence type="ECO:0000256" key="7">
    <source>
        <dbReference type="ARBA" id="ARBA00022618"/>
    </source>
</evidence>
<dbReference type="GO" id="GO:0051301">
    <property type="term" value="P:cell division"/>
    <property type="evidence" value="ECO:0007669"/>
    <property type="project" value="UniProtKB-KW"/>
</dbReference>
<evidence type="ECO:0000256" key="2">
    <source>
        <dbReference type="ARBA" id="ARBA00003921"/>
    </source>
</evidence>
<dbReference type="GO" id="GO:0005737">
    <property type="term" value="C:cytoplasm"/>
    <property type="evidence" value="ECO:0007669"/>
    <property type="project" value="UniProtKB-SubCell"/>
</dbReference>
<evidence type="ECO:0000256" key="21">
    <source>
        <dbReference type="ARBA" id="ARBA00042842"/>
    </source>
</evidence>
<evidence type="ECO:0000256" key="12">
    <source>
        <dbReference type="ARBA" id="ARBA00022960"/>
    </source>
</evidence>
<keyword evidence="15" id="KW-0131">Cell cycle</keyword>
<protein>
    <recommendedName>
        <fullName evidence="19">UDP-N-acetylglucosamine 1-carboxyvinyltransferase</fullName>
        <ecNumber evidence="5">1.3.1.98</ecNumber>
        <ecNumber evidence="18">2.5.1.7</ecNumber>
    </recommendedName>
    <alternativeName>
        <fullName evidence="20">Enoylpyruvate transferase</fullName>
    </alternativeName>
    <alternativeName>
        <fullName evidence="21">UDP-N-acetylglucosamine enolpyruvyl transferase</fullName>
    </alternativeName>
</protein>
<dbReference type="SUPFAM" id="SSF56194">
    <property type="entry name" value="Uridine diphospho-N-Acetylenolpyruvylglucosamine reductase, MurB, C-terminal domain"/>
    <property type="match status" value="1"/>
</dbReference>
<dbReference type="GO" id="GO:0071555">
    <property type="term" value="P:cell wall organization"/>
    <property type="evidence" value="ECO:0007669"/>
    <property type="project" value="UniProtKB-KW"/>
</dbReference>
<dbReference type="AlphaFoldDB" id="A0A7C8VBI2"/>
<comment type="function">
    <text evidence="2">Cell wall formation.</text>
</comment>
<keyword evidence="8" id="KW-0285">Flavoprotein</keyword>
<evidence type="ECO:0000256" key="14">
    <source>
        <dbReference type="ARBA" id="ARBA00023002"/>
    </source>
</evidence>
<reference evidence="25 26" key="1">
    <citation type="submission" date="2020-01" db="EMBL/GenBank/DDBJ databases">
        <authorList>
            <person name="Palmer J.M."/>
        </authorList>
    </citation>
    <scope>NUCLEOTIDE SEQUENCE [LARGE SCALE GENOMIC DNA]</scope>
    <source>
        <strain evidence="25 26">TWF970</strain>
    </source>
</reference>
<comment type="caution">
    <text evidence="25">The sequence shown here is derived from an EMBL/GenBank/DDBJ whole genome shotgun (WGS) entry which is preliminary data.</text>
</comment>
<dbReference type="Pfam" id="PF02873">
    <property type="entry name" value="MurB_C"/>
    <property type="match status" value="1"/>
</dbReference>
<dbReference type="InterPro" id="IPR013792">
    <property type="entry name" value="RNA3'P_cycl/enolpyr_Trfase_a/b"/>
</dbReference>
<dbReference type="EC" id="2.5.1.7" evidence="18"/>
<evidence type="ECO:0000256" key="19">
    <source>
        <dbReference type="ARBA" id="ARBA00039754"/>
    </source>
</evidence>
<dbReference type="Gene3D" id="3.30.465.10">
    <property type="match status" value="1"/>
</dbReference>
<dbReference type="Gene3D" id="3.30.43.10">
    <property type="entry name" value="Uridine Diphospho-n-acetylenolpyruvylglucosamine Reductase, domain 2"/>
    <property type="match status" value="1"/>
</dbReference>
<keyword evidence="14" id="KW-0560">Oxidoreductase</keyword>
<evidence type="ECO:0000256" key="1">
    <source>
        <dbReference type="ARBA" id="ARBA00001974"/>
    </source>
</evidence>
<evidence type="ECO:0000256" key="17">
    <source>
        <dbReference type="ARBA" id="ARBA00038367"/>
    </source>
</evidence>
<dbReference type="InterPro" id="IPR003170">
    <property type="entry name" value="MurB"/>
</dbReference>
<dbReference type="InterPro" id="IPR050068">
    <property type="entry name" value="MurA_subfamily"/>
</dbReference>
<dbReference type="PANTHER" id="PTHR43783">
    <property type="entry name" value="UDP-N-ACETYLGLUCOSAMINE 1-CARBOXYVINYLTRANSFERASE"/>
    <property type="match status" value="1"/>
</dbReference>
<dbReference type="GO" id="GO:0008762">
    <property type="term" value="F:UDP-N-acetylmuramate dehydrogenase activity"/>
    <property type="evidence" value="ECO:0007669"/>
    <property type="project" value="UniProtKB-EC"/>
</dbReference>
<evidence type="ECO:0000256" key="8">
    <source>
        <dbReference type="ARBA" id="ARBA00022630"/>
    </source>
</evidence>
<dbReference type="OrthoDB" id="1718875at2759"/>
<evidence type="ECO:0000256" key="15">
    <source>
        <dbReference type="ARBA" id="ARBA00023306"/>
    </source>
</evidence>
<gene>
    <name evidence="25" type="ORF">TWF970_007700</name>
</gene>
<dbReference type="Pfam" id="PF01565">
    <property type="entry name" value="FAD_binding_4"/>
    <property type="match status" value="1"/>
</dbReference>
<keyword evidence="6" id="KW-0963">Cytoplasm</keyword>
<comment type="catalytic activity">
    <reaction evidence="22">
        <text>phosphoenolpyruvate + UDP-N-acetyl-alpha-D-glucosamine = UDP-N-acetyl-3-O-(1-carboxyvinyl)-alpha-D-glucosamine + phosphate</text>
        <dbReference type="Rhea" id="RHEA:18681"/>
        <dbReference type="ChEBI" id="CHEBI:43474"/>
        <dbReference type="ChEBI" id="CHEBI:57705"/>
        <dbReference type="ChEBI" id="CHEBI:58702"/>
        <dbReference type="ChEBI" id="CHEBI:68483"/>
        <dbReference type="EC" id="2.5.1.7"/>
    </reaction>
</comment>
<dbReference type="InterPro" id="IPR001986">
    <property type="entry name" value="Enolpyruvate_Tfrase_dom"/>
</dbReference>
<keyword evidence="7" id="KW-0132">Cell division</keyword>
<evidence type="ECO:0000256" key="11">
    <source>
        <dbReference type="ARBA" id="ARBA00022857"/>
    </source>
</evidence>
<dbReference type="UniPathway" id="UPA00219"/>
<comment type="similarity">
    <text evidence="17">Belongs to the EPSP synthase family. MurA subfamily.</text>
</comment>
<dbReference type="NCBIfam" id="NF006873">
    <property type="entry name" value="PRK09369.1"/>
    <property type="match status" value="1"/>
</dbReference>
<evidence type="ECO:0000259" key="24">
    <source>
        <dbReference type="PROSITE" id="PS51387"/>
    </source>
</evidence>
<comment type="pathway">
    <text evidence="4">Cell wall biogenesis; peptidoglycan biosynthesis.</text>
</comment>
<name>A0A7C8VBI2_ORBOL</name>
<keyword evidence="13" id="KW-0573">Peptidoglycan synthesis</keyword>
<evidence type="ECO:0000256" key="5">
    <source>
        <dbReference type="ARBA" id="ARBA00012518"/>
    </source>
</evidence>
<evidence type="ECO:0000256" key="4">
    <source>
        <dbReference type="ARBA" id="ARBA00004752"/>
    </source>
</evidence>
<dbReference type="InterPro" id="IPR016169">
    <property type="entry name" value="FAD-bd_PCMH_sub2"/>
</dbReference>